<keyword evidence="1" id="KW-0472">Membrane</keyword>
<dbReference type="Pfam" id="PF13630">
    <property type="entry name" value="SdpI"/>
    <property type="match status" value="1"/>
</dbReference>
<dbReference type="Proteomes" id="UP000663801">
    <property type="component" value="Unassembled WGS sequence"/>
</dbReference>
<feature type="transmembrane region" description="Helical" evidence="1">
    <location>
        <begin position="90"/>
        <end position="111"/>
    </location>
</feature>
<feature type="transmembrane region" description="Helical" evidence="1">
    <location>
        <begin position="61"/>
        <end position="83"/>
    </location>
</feature>
<evidence type="ECO:0000313" key="2">
    <source>
        <dbReference type="EMBL" id="MBM9476793.1"/>
    </source>
</evidence>
<dbReference type="EMBL" id="JAERWL010000008">
    <property type="protein sequence ID" value="MBM9476793.1"/>
    <property type="molecule type" value="Genomic_DNA"/>
</dbReference>
<reference evidence="2" key="1">
    <citation type="submission" date="2021-01" db="EMBL/GenBank/DDBJ databases">
        <title>KCTC 19127 draft genome.</title>
        <authorList>
            <person name="An D."/>
        </authorList>
    </citation>
    <scope>NUCLEOTIDE SEQUENCE</scope>
    <source>
        <strain evidence="2">KCTC 19127</strain>
    </source>
</reference>
<dbReference type="RefSeq" id="WP_205256896.1">
    <property type="nucleotide sequence ID" value="NZ_BAAAPV010000004.1"/>
</dbReference>
<organism evidence="2 3">
    <name type="scientific">Nakamurella flavida</name>
    <dbReference type="NCBI Taxonomy" id="363630"/>
    <lineage>
        <taxon>Bacteria</taxon>
        <taxon>Bacillati</taxon>
        <taxon>Actinomycetota</taxon>
        <taxon>Actinomycetes</taxon>
        <taxon>Nakamurellales</taxon>
        <taxon>Nakamurellaceae</taxon>
        <taxon>Nakamurella</taxon>
    </lineage>
</organism>
<gene>
    <name evidence="2" type="ORF">JL107_10080</name>
</gene>
<accession>A0A938YLB3</accession>
<dbReference type="AlphaFoldDB" id="A0A938YLB3"/>
<evidence type="ECO:0000256" key="1">
    <source>
        <dbReference type="SAM" id="Phobius"/>
    </source>
</evidence>
<sequence>MSPAPLVLSLLLAALFLVLGAWALTTARGGWRGTLNRRGRLGVHSPAAMDNDTNFRIANRVAAPVVTAAGAVAVVLAIVLLALSWSTVTSIVIAVVGLAGVVALMVAGGVLGERAARSLPVPARKPAGGGGCGGCACGGGGCAGLTRTDPAATGSA</sequence>
<comment type="caution">
    <text evidence="2">The sequence shown here is derived from an EMBL/GenBank/DDBJ whole genome shotgun (WGS) entry which is preliminary data.</text>
</comment>
<name>A0A938YLB3_9ACTN</name>
<dbReference type="InterPro" id="IPR025962">
    <property type="entry name" value="SdpI/YhfL"/>
</dbReference>
<keyword evidence="3" id="KW-1185">Reference proteome</keyword>
<keyword evidence="1" id="KW-0812">Transmembrane</keyword>
<evidence type="ECO:0000313" key="3">
    <source>
        <dbReference type="Proteomes" id="UP000663801"/>
    </source>
</evidence>
<protein>
    <submittedName>
        <fullName evidence="2">SdpI family protein</fullName>
    </submittedName>
</protein>
<proteinExistence type="predicted"/>
<keyword evidence="1" id="KW-1133">Transmembrane helix</keyword>